<accession>A0A8S1ZLZ7</accession>
<dbReference type="GO" id="GO:0043565">
    <property type="term" value="F:sequence-specific DNA binding"/>
    <property type="evidence" value="ECO:0007669"/>
    <property type="project" value="InterPro"/>
</dbReference>
<dbReference type="PANTHER" id="PTHR46354:SF1">
    <property type="entry name" value="PROTEIN RESPONSE TO ABA AND SALT 1-RELATED"/>
    <property type="match status" value="1"/>
</dbReference>
<reference evidence="2" key="1">
    <citation type="submission" date="2021-01" db="EMBL/GenBank/DDBJ databases">
        <authorList>
            <person name="Bezrukov I."/>
        </authorList>
    </citation>
    <scope>NUCLEOTIDE SEQUENCE</scope>
</reference>
<dbReference type="InterPro" id="IPR025422">
    <property type="entry name" value="TGA_domain"/>
</dbReference>
<dbReference type="Pfam" id="PF14144">
    <property type="entry name" value="DOG1"/>
    <property type="match status" value="1"/>
</dbReference>
<dbReference type="InterPro" id="IPR051886">
    <property type="entry name" value="Seed_Dev/Stress_Resp_Reg"/>
</dbReference>
<keyword evidence="3" id="KW-1185">Reference proteome</keyword>
<name>A0A8S1ZLZ7_ARAAE</name>
<protein>
    <recommendedName>
        <fullName evidence="1">DOG1 domain-containing protein</fullName>
    </recommendedName>
</protein>
<organism evidence="2 3">
    <name type="scientific">Arabidopsis arenosa</name>
    <name type="common">Sand rock-cress</name>
    <name type="synonym">Cardaminopsis arenosa</name>
    <dbReference type="NCBI Taxonomy" id="38785"/>
    <lineage>
        <taxon>Eukaryota</taxon>
        <taxon>Viridiplantae</taxon>
        <taxon>Streptophyta</taxon>
        <taxon>Embryophyta</taxon>
        <taxon>Tracheophyta</taxon>
        <taxon>Spermatophyta</taxon>
        <taxon>Magnoliopsida</taxon>
        <taxon>eudicotyledons</taxon>
        <taxon>Gunneridae</taxon>
        <taxon>Pentapetalae</taxon>
        <taxon>rosids</taxon>
        <taxon>malvids</taxon>
        <taxon>Brassicales</taxon>
        <taxon>Brassicaceae</taxon>
        <taxon>Camelineae</taxon>
        <taxon>Arabidopsis</taxon>
    </lineage>
</organism>
<dbReference type="Proteomes" id="UP000682877">
    <property type="component" value="Chromosome 2"/>
</dbReference>
<dbReference type="GO" id="GO:0006351">
    <property type="term" value="P:DNA-templated transcription"/>
    <property type="evidence" value="ECO:0007669"/>
    <property type="project" value="InterPro"/>
</dbReference>
<evidence type="ECO:0000313" key="3">
    <source>
        <dbReference type="Proteomes" id="UP000682877"/>
    </source>
</evidence>
<dbReference type="PANTHER" id="PTHR46354">
    <property type="entry name" value="DOG1 DOMAIN-CONTAINING PROTEIN"/>
    <property type="match status" value="1"/>
</dbReference>
<evidence type="ECO:0000259" key="1">
    <source>
        <dbReference type="PROSITE" id="PS51806"/>
    </source>
</evidence>
<dbReference type="PROSITE" id="PS51806">
    <property type="entry name" value="DOG1"/>
    <property type="match status" value="1"/>
</dbReference>
<dbReference type="EMBL" id="LR999452">
    <property type="protein sequence ID" value="CAE5962557.1"/>
    <property type="molecule type" value="Genomic_DNA"/>
</dbReference>
<feature type="domain" description="DOG1" evidence="1">
    <location>
        <begin position="7"/>
        <end position="230"/>
    </location>
</feature>
<sequence length="231" mass="26405">MPITSSSETFASFFNDWLRRHRQFVQQLAHLADETTTVTPIEEESLLSNFLSHCLQYYDEKSVAMSVAGDDVYVFFSPPWLSSYEKLILWIGGFKPGMVFKLITTSVNDLTSHQIDQLENIRSETKRRESDLMRRFALLQQSVGDPLLMVPFRRIGVLTLGEGEQSQMEDAMDVLKAEMITAMKNADQLRCVTVGKVVEVLNPRQAIKLLRAAGEFYLRLRDLGVHIETVR</sequence>
<gene>
    <name evidence="2" type="ORF">AARE701A_LOCUS4265</name>
</gene>
<proteinExistence type="predicted"/>
<dbReference type="AlphaFoldDB" id="A0A8S1ZLZ7"/>
<evidence type="ECO:0000313" key="2">
    <source>
        <dbReference type="EMBL" id="CAE5962557.1"/>
    </source>
</evidence>